<keyword evidence="3" id="KW-1185">Reference proteome</keyword>
<dbReference type="InterPro" id="IPR001969">
    <property type="entry name" value="Aspartic_peptidase_AS"/>
</dbReference>
<sequence length="236" mass="24715">MIRDNAGLVVILTIIVVVVAALMLNDGGAIGSLDPGEFARGSYLSIIAVVLGGSVLAAARHNIPAAMRAFGFWALAFVGLIGLYAYRDEFREIGDRVLAEVIPGHAIEVAGGDGRTVMVARSDDDHFHVDAKVDGETVRFLVDTGATTVAIDRATASRLGYDISDESFTDWVQTANGVARSAPVTIASLKIGGIERRNVRAAVMGEGGSGSNLLGMSFLGTLSSFDFQGSKLVLTD</sequence>
<evidence type="ECO:0000313" key="2">
    <source>
        <dbReference type="EMBL" id="KAB0681894.1"/>
    </source>
</evidence>
<feature type="transmembrane region" description="Helical" evidence="1">
    <location>
        <begin position="65"/>
        <end position="86"/>
    </location>
</feature>
<keyword evidence="1" id="KW-0812">Transmembrane</keyword>
<evidence type="ECO:0000256" key="1">
    <source>
        <dbReference type="SAM" id="Phobius"/>
    </source>
</evidence>
<dbReference type="InterPro" id="IPR034122">
    <property type="entry name" value="Retropepsin-like_bacterial"/>
</dbReference>
<accession>A0A7V7TXM6</accession>
<dbReference type="AlphaFoldDB" id="A0A7V7TXM6"/>
<gene>
    <name evidence="2" type="ORF">F6X38_03485</name>
</gene>
<dbReference type="EC" id="3.4.23.-" evidence="2"/>
<organism evidence="2 3">
    <name type="scientific">Plantimonas leprariae</name>
    <dbReference type="NCBI Taxonomy" id="2615207"/>
    <lineage>
        <taxon>Bacteria</taxon>
        <taxon>Pseudomonadati</taxon>
        <taxon>Pseudomonadota</taxon>
        <taxon>Alphaproteobacteria</taxon>
        <taxon>Hyphomicrobiales</taxon>
        <taxon>Aurantimonadaceae</taxon>
        <taxon>Plantimonas</taxon>
    </lineage>
</organism>
<keyword evidence="2" id="KW-0378">Hydrolase</keyword>
<reference evidence="2 3" key="1">
    <citation type="submission" date="2019-09" db="EMBL/GenBank/DDBJ databases">
        <title>YIM 132180 draft genome.</title>
        <authorList>
            <person name="Zhang K."/>
        </authorList>
    </citation>
    <scope>NUCLEOTIDE SEQUENCE [LARGE SCALE GENOMIC DNA]</scope>
    <source>
        <strain evidence="2 3">YIM 132180</strain>
    </source>
</reference>
<dbReference type="GO" id="GO:0004190">
    <property type="term" value="F:aspartic-type endopeptidase activity"/>
    <property type="evidence" value="ECO:0007669"/>
    <property type="project" value="InterPro"/>
</dbReference>
<dbReference type="CDD" id="cd05483">
    <property type="entry name" value="retropepsin_like_bacteria"/>
    <property type="match status" value="1"/>
</dbReference>
<feature type="transmembrane region" description="Helical" evidence="1">
    <location>
        <begin position="6"/>
        <end position="26"/>
    </location>
</feature>
<comment type="caution">
    <text evidence="2">The sequence shown here is derived from an EMBL/GenBank/DDBJ whole genome shotgun (WGS) entry which is preliminary data.</text>
</comment>
<dbReference type="SUPFAM" id="SSF50630">
    <property type="entry name" value="Acid proteases"/>
    <property type="match status" value="1"/>
</dbReference>
<dbReference type="RefSeq" id="WP_150968154.1">
    <property type="nucleotide sequence ID" value="NZ_VZDO01000002.1"/>
</dbReference>
<dbReference type="Gene3D" id="2.40.70.10">
    <property type="entry name" value="Acid Proteases"/>
    <property type="match status" value="1"/>
</dbReference>
<evidence type="ECO:0000313" key="3">
    <source>
        <dbReference type="Proteomes" id="UP000432089"/>
    </source>
</evidence>
<dbReference type="GO" id="GO:0006508">
    <property type="term" value="P:proteolysis"/>
    <property type="evidence" value="ECO:0007669"/>
    <property type="project" value="UniProtKB-KW"/>
</dbReference>
<proteinExistence type="predicted"/>
<dbReference type="EMBL" id="VZDO01000002">
    <property type="protein sequence ID" value="KAB0681894.1"/>
    <property type="molecule type" value="Genomic_DNA"/>
</dbReference>
<keyword evidence="1" id="KW-0472">Membrane</keyword>
<keyword evidence="2" id="KW-0645">Protease</keyword>
<dbReference type="NCBIfam" id="TIGR02281">
    <property type="entry name" value="clan_AA_DTGA"/>
    <property type="match status" value="1"/>
</dbReference>
<name>A0A7V7TXM6_9HYPH</name>
<keyword evidence="1" id="KW-1133">Transmembrane helix</keyword>
<protein>
    <submittedName>
        <fullName evidence="2">TIGR02281 family clan AA aspartic protease</fullName>
        <ecNumber evidence="2">3.4.23.-</ecNumber>
    </submittedName>
</protein>
<dbReference type="Pfam" id="PF13975">
    <property type="entry name" value="gag-asp_proteas"/>
    <property type="match status" value="1"/>
</dbReference>
<dbReference type="InterPro" id="IPR011969">
    <property type="entry name" value="Clan_AA_Asp_peptidase_C"/>
</dbReference>
<dbReference type="Proteomes" id="UP000432089">
    <property type="component" value="Unassembled WGS sequence"/>
</dbReference>
<dbReference type="InterPro" id="IPR021109">
    <property type="entry name" value="Peptidase_aspartic_dom_sf"/>
</dbReference>
<feature type="transmembrane region" description="Helical" evidence="1">
    <location>
        <begin position="38"/>
        <end position="59"/>
    </location>
</feature>
<dbReference type="PROSITE" id="PS00141">
    <property type="entry name" value="ASP_PROTEASE"/>
    <property type="match status" value="1"/>
</dbReference>